<gene>
    <name evidence="2" type="ORF">Tci_046804</name>
</gene>
<reference evidence="2" key="1">
    <citation type="journal article" date="2019" name="Sci. Rep.">
        <title>Draft genome of Tanacetum cinerariifolium, the natural source of mosquito coil.</title>
        <authorList>
            <person name="Yamashiro T."/>
            <person name="Shiraishi A."/>
            <person name="Satake H."/>
            <person name="Nakayama K."/>
        </authorList>
    </citation>
    <scope>NUCLEOTIDE SEQUENCE</scope>
</reference>
<dbReference type="Pfam" id="PF24626">
    <property type="entry name" value="SH3_Tf2-1"/>
    <property type="match status" value="1"/>
</dbReference>
<evidence type="ECO:0000259" key="1">
    <source>
        <dbReference type="Pfam" id="PF24626"/>
    </source>
</evidence>
<feature type="domain" description="Tf2-1-like SH3-like" evidence="1">
    <location>
        <begin position="290"/>
        <end position="315"/>
    </location>
</feature>
<sequence length="381" mass="43525">MQEKQRLSKSQSSLTHVECGSIPMQEKLRQSKSQGASTPVELKRMQNVPYALAMGSIMYDTGYVFVLNEGVVDWKSTKQSIFTTSSAEAEYSVAHDACKEAVWVRKFISGLGVVSTIEEPINMYYDNTGAITIANESGITKGRERDSRTIAWPELTNGKEGRWRGKLIQKLLLNQKCMGYLVRAYYNIYSTRYYKDDSCWNADVKSKTTEDIISNRNFIEVLVLNHYVFVKNVLVLANITKSLRDAIGYEYGLSSSDGWTKSPVLWAEIRESRLIGPELVQETTDKGGVVRFEKKEKLVPRYVGPFEILERIGEVKIDKTLRFVKELMVVMDREVKSLKRSRISIVKVHWNLKQGHEDFIKTKYPHLVVEQAIVKKPKLGT</sequence>
<name>A0A6L2MLD3_TANCI</name>
<dbReference type="AlphaFoldDB" id="A0A6L2MLD3"/>
<proteinExistence type="predicted"/>
<dbReference type="PANTHER" id="PTHR11439:SF496">
    <property type="entry name" value="RNA-DIRECTED DNA POLYMERASE"/>
    <property type="match status" value="1"/>
</dbReference>
<protein>
    <recommendedName>
        <fullName evidence="1">Tf2-1-like SH3-like domain-containing protein</fullName>
    </recommendedName>
</protein>
<comment type="caution">
    <text evidence="2">The sequence shown here is derived from an EMBL/GenBank/DDBJ whole genome shotgun (WGS) entry which is preliminary data.</text>
</comment>
<evidence type="ECO:0000313" key="2">
    <source>
        <dbReference type="EMBL" id="GEU74826.1"/>
    </source>
</evidence>
<dbReference type="CDD" id="cd09272">
    <property type="entry name" value="RNase_HI_RT_Ty1"/>
    <property type="match status" value="1"/>
</dbReference>
<accession>A0A6L2MLD3</accession>
<dbReference type="EMBL" id="BKCJ010006958">
    <property type="protein sequence ID" value="GEU74826.1"/>
    <property type="molecule type" value="Genomic_DNA"/>
</dbReference>
<dbReference type="InterPro" id="IPR056924">
    <property type="entry name" value="SH3_Tf2-1"/>
</dbReference>
<organism evidence="2">
    <name type="scientific">Tanacetum cinerariifolium</name>
    <name type="common">Dalmatian daisy</name>
    <name type="synonym">Chrysanthemum cinerariifolium</name>
    <dbReference type="NCBI Taxonomy" id="118510"/>
    <lineage>
        <taxon>Eukaryota</taxon>
        <taxon>Viridiplantae</taxon>
        <taxon>Streptophyta</taxon>
        <taxon>Embryophyta</taxon>
        <taxon>Tracheophyta</taxon>
        <taxon>Spermatophyta</taxon>
        <taxon>Magnoliopsida</taxon>
        <taxon>eudicotyledons</taxon>
        <taxon>Gunneridae</taxon>
        <taxon>Pentapetalae</taxon>
        <taxon>asterids</taxon>
        <taxon>campanulids</taxon>
        <taxon>Asterales</taxon>
        <taxon>Asteraceae</taxon>
        <taxon>Asteroideae</taxon>
        <taxon>Anthemideae</taxon>
        <taxon>Anthemidinae</taxon>
        <taxon>Tanacetum</taxon>
    </lineage>
</organism>
<dbReference type="PANTHER" id="PTHR11439">
    <property type="entry name" value="GAG-POL-RELATED RETROTRANSPOSON"/>
    <property type="match status" value="1"/>
</dbReference>